<evidence type="ECO:0000313" key="1">
    <source>
        <dbReference type="EMBL" id="MBB5845155.1"/>
    </source>
</evidence>
<dbReference type="EMBL" id="JACHMJ010000001">
    <property type="protein sequence ID" value="MBB5845155.1"/>
    <property type="molecule type" value="Genomic_DNA"/>
</dbReference>
<name>A0A841AUA0_9MICO</name>
<accession>A0A841AUA0</accession>
<reference evidence="1 2" key="1">
    <citation type="submission" date="2020-08" db="EMBL/GenBank/DDBJ databases">
        <title>Sequencing the genomes of 1000 actinobacteria strains.</title>
        <authorList>
            <person name="Klenk H.-P."/>
        </authorList>
    </citation>
    <scope>NUCLEOTIDE SEQUENCE [LARGE SCALE GENOMIC DNA]</scope>
    <source>
        <strain evidence="1 2">DSM 105784</strain>
    </source>
</reference>
<gene>
    <name evidence="1" type="ORF">HD599_003478</name>
</gene>
<dbReference type="RefSeq" id="WP_184240007.1">
    <property type="nucleotide sequence ID" value="NZ_JACHMJ010000001.1"/>
</dbReference>
<sequence length="104" mass="11425">MPSSPIPQFDSWADVMAELEASHLRALDSSTAADAAPHVTWKPPTDLGPMPTELRERAVALLAEQRESLHTLDELHRETGRHLAAVRSIPSTRDDQSVYLDVSG</sequence>
<dbReference type="Proteomes" id="UP000536685">
    <property type="component" value="Unassembled WGS sequence"/>
</dbReference>
<comment type="caution">
    <text evidence="1">The sequence shown here is derived from an EMBL/GenBank/DDBJ whole genome shotgun (WGS) entry which is preliminary data.</text>
</comment>
<organism evidence="1 2">
    <name type="scientific">Conyzicola lurida</name>
    <dbReference type="NCBI Taxonomy" id="1172621"/>
    <lineage>
        <taxon>Bacteria</taxon>
        <taxon>Bacillati</taxon>
        <taxon>Actinomycetota</taxon>
        <taxon>Actinomycetes</taxon>
        <taxon>Micrococcales</taxon>
        <taxon>Microbacteriaceae</taxon>
        <taxon>Conyzicola</taxon>
    </lineage>
</organism>
<keyword evidence="2" id="KW-1185">Reference proteome</keyword>
<dbReference type="AlphaFoldDB" id="A0A841AUA0"/>
<evidence type="ECO:0000313" key="2">
    <source>
        <dbReference type="Proteomes" id="UP000536685"/>
    </source>
</evidence>
<protein>
    <submittedName>
        <fullName evidence="1">Uncharacterized protein</fullName>
    </submittedName>
</protein>
<proteinExistence type="predicted"/>